<evidence type="ECO:0000259" key="4">
    <source>
        <dbReference type="PROSITE" id="PS50222"/>
    </source>
</evidence>
<dbReference type="PROSITE" id="PS00018">
    <property type="entry name" value="EF_HAND_1"/>
    <property type="match status" value="3"/>
</dbReference>
<dbReference type="AlphaFoldDB" id="A0A8T0J7S0"/>
<keyword evidence="1" id="KW-0479">Metal-binding</keyword>
<dbReference type="SUPFAM" id="SSF47473">
    <property type="entry name" value="EF-hand"/>
    <property type="match status" value="1"/>
</dbReference>
<evidence type="ECO:0000313" key="5">
    <source>
        <dbReference type="EMBL" id="KAG0591707.1"/>
    </source>
</evidence>
<dbReference type="PROSITE" id="PS50222">
    <property type="entry name" value="EF_HAND_2"/>
    <property type="match status" value="3"/>
</dbReference>
<keyword evidence="3" id="KW-0106">Calcium</keyword>
<organism evidence="5 6">
    <name type="scientific">Ceratodon purpureus</name>
    <name type="common">Fire moss</name>
    <name type="synonym">Dicranum purpureum</name>
    <dbReference type="NCBI Taxonomy" id="3225"/>
    <lineage>
        <taxon>Eukaryota</taxon>
        <taxon>Viridiplantae</taxon>
        <taxon>Streptophyta</taxon>
        <taxon>Embryophyta</taxon>
        <taxon>Bryophyta</taxon>
        <taxon>Bryophytina</taxon>
        <taxon>Bryopsida</taxon>
        <taxon>Dicranidae</taxon>
        <taxon>Pseudoditrichales</taxon>
        <taxon>Ditrichaceae</taxon>
        <taxon>Ceratodon</taxon>
    </lineage>
</organism>
<sequence>MGNSHSSRGLSKEEETRAKLRFERVTSKDQPFLSKRKFTDLLGNPTYAEGLFNLIDTDGDGTVSCKEICEEIKLIRASKTPGSKLRVLFSYYDSDHDGRISPSELASAMRVACGQDLSDSQLDKLVHSMMENFDVDKDGFLNFKEFCGLMRNAGLQYNL</sequence>
<dbReference type="Gene3D" id="1.10.238.10">
    <property type="entry name" value="EF-hand"/>
    <property type="match status" value="1"/>
</dbReference>
<dbReference type="PANTHER" id="PTHR45942">
    <property type="entry name" value="PROTEIN PHOSPATASE 3 REGULATORY SUBUNIT B ALPHA ISOFORM TYPE 1"/>
    <property type="match status" value="1"/>
</dbReference>
<dbReference type="InterPro" id="IPR018247">
    <property type="entry name" value="EF_Hand_1_Ca_BS"/>
</dbReference>
<gene>
    <name evidence="5" type="ORF">KC19_1G195000</name>
</gene>
<dbReference type="EMBL" id="CM026421">
    <property type="protein sequence ID" value="KAG0591707.1"/>
    <property type="molecule type" value="Genomic_DNA"/>
</dbReference>
<evidence type="ECO:0000313" key="6">
    <source>
        <dbReference type="Proteomes" id="UP000822688"/>
    </source>
</evidence>
<protein>
    <recommendedName>
        <fullName evidence="4">EF-hand domain-containing protein</fullName>
    </recommendedName>
</protein>
<dbReference type="GO" id="GO:0005509">
    <property type="term" value="F:calcium ion binding"/>
    <property type="evidence" value="ECO:0007669"/>
    <property type="project" value="InterPro"/>
</dbReference>
<dbReference type="InterPro" id="IPR002048">
    <property type="entry name" value="EF_hand_dom"/>
</dbReference>
<evidence type="ECO:0000256" key="3">
    <source>
        <dbReference type="ARBA" id="ARBA00022837"/>
    </source>
</evidence>
<dbReference type="Pfam" id="PF13499">
    <property type="entry name" value="EF-hand_7"/>
    <property type="match status" value="1"/>
</dbReference>
<dbReference type="InterPro" id="IPR011992">
    <property type="entry name" value="EF-hand-dom_pair"/>
</dbReference>
<proteinExistence type="predicted"/>
<dbReference type="Proteomes" id="UP000822688">
    <property type="component" value="Chromosome 1"/>
</dbReference>
<dbReference type="SMART" id="SM00054">
    <property type="entry name" value="EFh"/>
    <property type="match status" value="3"/>
</dbReference>
<evidence type="ECO:0000256" key="1">
    <source>
        <dbReference type="ARBA" id="ARBA00022723"/>
    </source>
</evidence>
<name>A0A8T0J7S0_CERPU</name>
<feature type="domain" description="EF-hand" evidence="4">
    <location>
        <begin position="80"/>
        <end position="115"/>
    </location>
</feature>
<dbReference type="CDD" id="cd00051">
    <property type="entry name" value="EFh"/>
    <property type="match status" value="1"/>
</dbReference>
<feature type="domain" description="EF-hand" evidence="4">
    <location>
        <begin position="121"/>
        <end position="156"/>
    </location>
</feature>
<evidence type="ECO:0000256" key="2">
    <source>
        <dbReference type="ARBA" id="ARBA00022737"/>
    </source>
</evidence>
<keyword evidence="2" id="KW-0677">Repeat</keyword>
<dbReference type="Pfam" id="PF13833">
    <property type="entry name" value="EF-hand_8"/>
    <property type="match status" value="1"/>
</dbReference>
<comment type="caution">
    <text evidence="5">The sequence shown here is derived from an EMBL/GenBank/DDBJ whole genome shotgun (WGS) entry which is preliminary data.</text>
</comment>
<feature type="domain" description="EF-hand" evidence="4">
    <location>
        <begin position="43"/>
        <end position="78"/>
    </location>
</feature>
<reference evidence="5" key="1">
    <citation type="submission" date="2020-06" db="EMBL/GenBank/DDBJ databases">
        <title>WGS assembly of Ceratodon purpureus strain R40.</title>
        <authorList>
            <person name="Carey S.B."/>
            <person name="Jenkins J."/>
            <person name="Shu S."/>
            <person name="Lovell J.T."/>
            <person name="Sreedasyam A."/>
            <person name="Maumus F."/>
            <person name="Tiley G.P."/>
            <person name="Fernandez-Pozo N."/>
            <person name="Barry K."/>
            <person name="Chen C."/>
            <person name="Wang M."/>
            <person name="Lipzen A."/>
            <person name="Daum C."/>
            <person name="Saski C.A."/>
            <person name="Payton A.C."/>
            <person name="Mcbreen J.C."/>
            <person name="Conrad R.E."/>
            <person name="Kollar L.M."/>
            <person name="Olsson S."/>
            <person name="Huttunen S."/>
            <person name="Landis J.B."/>
            <person name="Wickett N.J."/>
            <person name="Johnson M.G."/>
            <person name="Rensing S.A."/>
            <person name="Grimwood J."/>
            <person name="Schmutz J."/>
            <person name="Mcdaniel S.F."/>
        </authorList>
    </citation>
    <scope>NUCLEOTIDE SEQUENCE</scope>
    <source>
        <strain evidence="5">R40</strain>
    </source>
</reference>
<keyword evidence="6" id="KW-1185">Reference proteome</keyword>
<accession>A0A8T0J7S0</accession>